<reference evidence="3" key="2">
    <citation type="journal article" date="2024" name="Plant">
        <title>Genomic evolution and insights into agronomic trait innovations of Sesamum species.</title>
        <authorList>
            <person name="Miao H."/>
            <person name="Wang L."/>
            <person name="Qu L."/>
            <person name="Liu H."/>
            <person name="Sun Y."/>
            <person name="Le M."/>
            <person name="Wang Q."/>
            <person name="Wei S."/>
            <person name="Zheng Y."/>
            <person name="Lin W."/>
            <person name="Duan Y."/>
            <person name="Cao H."/>
            <person name="Xiong S."/>
            <person name="Wang X."/>
            <person name="Wei L."/>
            <person name="Li C."/>
            <person name="Ma Q."/>
            <person name="Ju M."/>
            <person name="Zhao R."/>
            <person name="Li G."/>
            <person name="Mu C."/>
            <person name="Tian Q."/>
            <person name="Mei H."/>
            <person name="Zhang T."/>
            <person name="Gao T."/>
            <person name="Zhang H."/>
        </authorList>
    </citation>
    <scope>NUCLEOTIDE SEQUENCE</scope>
    <source>
        <strain evidence="3">KEN1</strain>
    </source>
</reference>
<dbReference type="InterPro" id="IPR045495">
    <property type="entry name" value="PI4K_N"/>
</dbReference>
<dbReference type="AlphaFoldDB" id="A0AAW2V2D2"/>
<evidence type="ECO:0000313" key="3">
    <source>
        <dbReference type="EMBL" id="KAL0422732.1"/>
    </source>
</evidence>
<evidence type="ECO:0000259" key="2">
    <source>
        <dbReference type="Pfam" id="PF19274"/>
    </source>
</evidence>
<proteinExistence type="inferred from homology"/>
<organism evidence="3">
    <name type="scientific">Sesamum latifolium</name>
    <dbReference type="NCBI Taxonomy" id="2727402"/>
    <lineage>
        <taxon>Eukaryota</taxon>
        <taxon>Viridiplantae</taxon>
        <taxon>Streptophyta</taxon>
        <taxon>Embryophyta</taxon>
        <taxon>Tracheophyta</taxon>
        <taxon>Spermatophyta</taxon>
        <taxon>Magnoliopsida</taxon>
        <taxon>eudicotyledons</taxon>
        <taxon>Gunneridae</taxon>
        <taxon>Pentapetalae</taxon>
        <taxon>asterids</taxon>
        <taxon>lamiids</taxon>
        <taxon>Lamiales</taxon>
        <taxon>Pedaliaceae</taxon>
        <taxon>Sesamum</taxon>
    </lineage>
</organism>
<protein>
    <submittedName>
        <fullName evidence="3">Phosphatidylinositol 4-kinase alpha 1</fullName>
    </submittedName>
</protein>
<gene>
    <name evidence="3" type="ORF">Slati_3296100</name>
</gene>
<dbReference type="Pfam" id="PF19274">
    <property type="entry name" value="PI4K_N"/>
    <property type="match status" value="1"/>
</dbReference>
<evidence type="ECO:0000256" key="1">
    <source>
        <dbReference type="ARBA" id="ARBA00006209"/>
    </source>
</evidence>
<comment type="similarity">
    <text evidence="1">Belongs to the PI3/PI4-kinase family. Type III PI4K subfamily.</text>
</comment>
<dbReference type="EMBL" id="JACGWN010000011">
    <property type="protein sequence ID" value="KAL0422732.1"/>
    <property type="molecule type" value="Genomic_DNA"/>
</dbReference>
<reference evidence="3" key="1">
    <citation type="submission" date="2020-06" db="EMBL/GenBank/DDBJ databases">
        <authorList>
            <person name="Li T."/>
            <person name="Hu X."/>
            <person name="Zhang T."/>
            <person name="Song X."/>
            <person name="Zhang H."/>
            <person name="Dai N."/>
            <person name="Sheng W."/>
            <person name="Hou X."/>
            <person name="Wei L."/>
        </authorList>
    </citation>
    <scope>NUCLEOTIDE SEQUENCE</scope>
    <source>
        <strain evidence="3">KEN1</strain>
        <tissue evidence="3">Leaf</tissue>
    </source>
</reference>
<accession>A0AAW2V2D2</accession>
<sequence length="85" mass="9922">MAHRLWLGFIIDRFEVVRNDSVEQLLLLGRMLQGTTKLPWKFSRHPAATGTFFTFMLFGLKFCSCRTQGNLQNFRSGLQLLEDRI</sequence>
<comment type="caution">
    <text evidence="3">The sequence shown here is derived from an EMBL/GenBank/DDBJ whole genome shotgun (WGS) entry which is preliminary data.</text>
</comment>
<feature type="domain" description="PI4-kinase N-terminal" evidence="2">
    <location>
        <begin position="1"/>
        <end position="85"/>
    </location>
</feature>
<name>A0AAW2V2D2_9LAMI</name>